<evidence type="ECO:0000256" key="9">
    <source>
        <dbReference type="RuleBase" id="RU000477"/>
    </source>
</evidence>
<evidence type="ECO:0000256" key="7">
    <source>
        <dbReference type="ARBA" id="ARBA00023180"/>
    </source>
</evidence>
<keyword evidence="6 11" id="KW-0472">Membrane</keyword>
<evidence type="ECO:0000256" key="3">
    <source>
        <dbReference type="ARBA" id="ARBA00022692"/>
    </source>
</evidence>
<dbReference type="SUPFAM" id="SSF81338">
    <property type="entry name" value="Aquaporin-like"/>
    <property type="match status" value="1"/>
</dbReference>
<feature type="transmembrane region" description="Helical" evidence="11">
    <location>
        <begin position="126"/>
        <end position="147"/>
    </location>
</feature>
<comment type="similarity">
    <text evidence="2 9">Belongs to the MIP/aquaporin (TC 1.A.8) family.</text>
</comment>
<keyword evidence="7" id="KW-0325">Glycoprotein</keyword>
<dbReference type="InterPro" id="IPR034294">
    <property type="entry name" value="Aquaporin_transptr"/>
</dbReference>
<organism evidence="12 13">
    <name type="scientific">Aspergillus nanangensis</name>
    <dbReference type="NCBI Taxonomy" id="2582783"/>
    <lineage>
        <taxon>Eukaryota</taxon>
        <taxon>Fungi</taxon>
        <taxon>Dikarya</taxon>
        <taxon>Ascomycota</taxon>
        <taxon>Pezizomycotina</taxon>
        <taxon>Eurotiomycetes</taxon>
        <taxon>Eurotiomycetidae</taxon>
        <taxon>Eurotiales</taxon>
        <taxon>Aspergillaceae</taxon>
        <taxon>Aspergillus</taxon>
        <taxon>Aspergillus subgen. Circumdati</taxon>
    </lineage>
</organism>
<keyword evidence="4" id="KW-0677">Repeat</keyword>
<sequence>MVVMPTWLRGKREPNNARVVHATRRQLPMLHLQDNLRNNCIAIIGEFVGTFLFLFFSFAGTQVANTPKPVDGAPPNTINLLYSSLSFGFSLMVNVWAFYRVTGGLFNPAVTLALCLVGGLSPLRGLFVFGAQIVGGIASAGVVSALFPGDLNVGTRLGGGASISQGLFIEMFLTAQLVFVVIMLAVVKHKSTFLAPVGIGLVFFVTEMIGDYYTGGSLNPARSLGPDVINRSFPGYHWIYWVGPLLGSLLACGFFGLLSLFEYQTVNPGQDFNEWETKMGPGSWDASMHRPSAAFSDSTTVDRSHSPHGGQRAPAPQNGVHNAPRENPLQQRINGEDFAGSRGADSTTAAAAVNEQNPGYNPAAQNQV</sequence>
<evidence type="ECO:0000256" key="10">
    <source>
        <dbReference type="SAM" id="MobiDB-lite"/>
    </source>
</evidence>
<dbReference type="Pfam" id="PF00230">
    <property type="entry name" value="MIP"/>
    <property type="match status" value="1"/>
</dbReference>
<feature type="region of interest" description="Disordered" evidence="10">
    <location>
        <begin position="283"/>
        <end position="368"/>
    </location>
</feature>
<reference evidence="12" key="1">
    <citation type="journal article" date="2019" name="Beilstein J. Org. Chem.">
        <title>Nanangenines: drimane sesquiterpenoids as the dominant metabolite cohort of a novel Australian fungus, Aspergillus nanangensis.</title>
        <authorList>
            <person name="Lacey H.J."/>
            <person name="Gilchrist C.L.M."/>
            <person name="Crombie A."/>
            <person name="Kalaitzis J.A."/>
            <person name="Vuong D."/>
            <person name="Rutledge P.J."/>
            <person name="Turner P."/>
            <person name="Pitt J.I."/>
            <person name="Lacey E."/>
            <person name="Chooi Y.H."/>
            <person name="Piggott A.M."/>
        </authorList>
    </citation>
    <scope>NUCLEOTIDE SEQUENCE</scope>
    <source>
        <strain evidence="12">MST-FP2251</strain>
    </source>
</reference>
<dbReference type="InterPro" id="IPR000425">
    <property type="entry name" value="MIP"/>
</dbReference>
<feature type="transmembrane region" description="Helical" evidence="11">
    <location>
        <begin position="105"/>
        <end position="121"/>
    </location>
</feature>
<feature type="transmembrane region" description="Helical" evidence="11">
    <location>
        <begin position="167"/>
        <end position="186"/>
    </location>
</feature>
<dbReference type="Gene3D" id="1.20.1080.10">
    <property type="entry name" value="Glycerol uptake facilitator protein"/>
    <property type="match status" value="1"/>
</dbReference>
<evidence type="ECO:0000313" key="12">
    <source>
        <dbReference type="EMBL" id="KAF9886352.1"/>
    </source>
</evidence>
<protein>
    <recommendedName>
        <fullName evidence="14">Aquaporin</fullName>
    </recommendedName>
</protein>
<gene>
    <name evidence="12" type="ORF">FE257_011497</name>
</gene>
<dbReference type="InterPro" id="IPR023271">
    <property type="entry name" value="Aquaporin-like"/>
</dbReference>
<name>A0AAD4CIS1_ASPNN</name>
<feature type="transmembrane region" description="Helical" evidence="11">
    <location>
        <begin position="36"/>
        <end position="59"/>
    </location>
</feature>
<keyword evidence="13" id="KW-1185">Reference proteome</keyword>
<dbReference type="FunFam" id="1.20.1080.10:FF:000024">
    <property type="entry name" value="MIP aquaporin (Eurofung)"/>
    <property type="match status" value="1"/>
</dbReference>
<reference evidence="12" key="2">
    <citation type="submission" date="2020-02" db="EMBL/GenBank/DDBJ databases">
        <authorList>
            <person name="Gilchrist C.L.M."/>
            <person name="Chooi Y.-H."/>
        </authorList>
    </citation>
    <scope>NUCLEOTIDE SEQUENCE</scope>
    <source>
        <strain evidence="12">MST-FP2251</strain>
    </source>
</reference>
<comment type="catalytic activity">
    <reaction evidence="8">
        <text>H2O(in) = H2O(out)</text>
        <dbReference type="Rhea" id="RHEA:29667"/>
        <dbReference type="ChEBI" id="CHEBI:15377"/>
    </reaction>
</comment>
<dbReference type="Proteomes" id="UP001194746">
    <property type="component" value="Unassembled WGS sequence"/>
</dbReference>
<feature type="transmembrane region" description="Helical" evidence="11">
    <location>
        <begin position="193"/>
        <end position="213"/>
    </location>
</feature>
<proteinExistence type="inferred from homology"/>
<evidence type="ECO:0000256" key="2">
    <source>
        <dbReference type="ARBA" id="ARBA00006175"/>
    </source>
</evidence>
<dbReference type="GO" id="GO:0015250">
    <property type="term" value="F:water channel activity"/>
    <property type="evidence" value="ECO:0007669"/>
    <property type="project" value="TreeGrafter"/>
</dbReference>
<keyword evidence="5 11" id="KW-1133">Transmembrane helix</keyword>
<feature type="compositionally biased region" description="Polar residues" evidence="10">
    <location>
        <begin position="344"/>
        <end position="368"/>
    </location>
</feature>
<comment type="subcellular location">
    <subcellularLocation>
        <location evidence="1">Membrane</location>
        <topology evidence="1">Multi-pass membrane protein</topology>
    </subcellularLocation>
</comment>
<dbReference type="PANTHER" id="PTHR19139:SF199">
    <property type="entry name" value="MIP17260P"/>
    <property type="match status" value="1"/>
</dbReference>
<evidence type="ECO:0000256" key="4">
    <source>
        <dbReference type="ARBA" id="ARBA00022737"/>
    </source>
</evidence>
<keyword evidence="9" id="KW-0813">Transport</keyword>
<evidence type="ECO:0000256" key="5">
    <source>
        <dbReference type="ARBA" id="ARBA00022989"/>
    </source>
</evidence>
<evidence type="ECO:0000256" key="8">
    <source>
        <dbReference type="ARBA" id="ARBA00034651"/>
    </source>
</evidence>
<evidence type="ECO:0008006" key="14">
    <source>
        <dbReference type="Google" id="ProtNLM"/>
    </source>
</evidence>
<dbReference type="PANTHER" id="PTHR19139">
    <property type="entry name" value="AQUAPORIN TRANSPORTER"/>
    <property type="match status" value="1"/>
</dbReference>
<evidence type="ECO:0000313" key="13">
    <source>
        <dbReference type="Proteomes" id="UP001194746"/>
    </source>
</evidence>
<feature type="transmembrane region" description="Helical" evidence="11">
    <location>
        <begin position="238"/>
        <end position="261"/>
    </location>
</feature>
<keyword evidence="3 9" id="KW-0812">Transmembrane</keyword>
<dbReference type="AlphaFoldDB" id="A0AAD4CIS1"/>
<accession>A0AAD4CIS1</accession>
<dbReference type="PRINTS" id="PR00783">
    <property type="entry name" value="MINTRINSICP"/>
</dbReference>
<evidence type="ECO:0000256" key="11">
    <source>
        <dbReference type="SAM" id="Phobius"/>
    </source>
</evidence>
<comment type="caution">
    <text evidence="12">The sequence shown here is derived from an EMBL/GenBank/DDBJ whole genome shotgun (WGS) entry which is preliminary data.</text>
</comment>
<evidence type="ECO:0000256" key="1">
    <source>
        <dbReference type="ARBA" id="ARBA00004141"/>
    </source>
</evidence>
<dbReference type="EMBL" id="VCAU01000078">
    <property type="protein sequence ID" value="KAF9886352.1"/>
    <property type="molecule type" value="Genomic_DNA"/>
</dbReference>
<evidence type="ECO:0000256" key="6">
    <source>
        <dbReference type="ARBA" id="ARBA00023136"/>
    </source>
</evidence>
<dbReference type="GO" id="GO:0005886">
    <property type="term" value="C:plasma membrane"/>
    <property type="evidence" value="ECO:0007669"/>
    <property type="project" value="TreeGrafter"/>
</dbReference>